<reference evidence="1 2" key="1">
    <citation type="submission" date="2020-10" db="EMBL/GenBank/DDBJ databases">
        <title>ChiBAC.</title>
        <authorList>
            <person name="Zenner C."/>
            <person name="Hitch T.C.A."/>
            <person name="Clavel T."/>
        </authorList>
    </citation>
    <scope>NUCLEOTIDE SEQUENCE [LARGE SCALE GENOMIC DNA]</scope>
    <source>
        <strain evidence="1 2">DSM 107455</strain>
    </source>
</reference>
<proteinExistence type="predicted"/>
<dbReference type="Gene3D" id="3.40.91.50">
    <property type="match status" value="1"/>
</dbReference>
<organism evidence="1 2">
    <name type="scientific">Thermophilibacter gallinarum</name>
    <dbReference type="NCBI Taxonomy" id="2779357"/>
    <lineage>
        <taxon>Bacteria</taxon>
        <taxon>Bacillati</taxon>
        <taxon>Actinomycetota</taxon>
        <taxon>Coriobacteriia</taxon>
        <taxon>Coriobacteriales</taxon>
        <taxon>Atopobiaceae</taxon>
        <taxon>Thermophilibacter</taxon>
    </lineage>
</organism>
<dbReference type="CDD" id="cd22316">
    <property type="entry name" value="BspD6I-like"/>
    <property type="match status" value="1"/>
</dbReference>
<keyword evidence="1" id="KW-0378">Hydrolase</keyword>
<name>A0ABR9QT07_9ACTN</name>
<dbReference type="InterPro" id="IPR018573">
    <property type="entry name" value="Restrct_endonuc_II_AlwI"/>
</dbReference>
<accession>A0ABR9QT07</accession>
<evidence type="ECO:0000313" key="2">
    <source>
        <dbReference type="Proteomes" id="UP001194273"/>
    </source>
</evidence>
<dbReference type="GO" id="GO:0004519">
    <property type="term" value="F:endonuclease activity"/>
    <property type="evidence" value="ECO:0007669"/>
    <property type="project" value="UniProtKB-KW"/>
</dbReference>
<protein>
    <submittedName>
        <fullName evidence="1">AlwI family type II restriction endonuclease</fullName>
    </submittedName>
</protein>
<keyword evidence="2" id="KW-1185">Reference proteome</keyword>
<comment type="caution">
    <text evidence="1">The sequence shown here is derived from an EMBL/GenBank/DDBJ whole genome shotgun (WGS) entry which is preliminary data.</text>
</comment>
<keyword evidence="1" id="KW-0255">Endonuclease</keyword>
<dbReference type="Pfam" id="PF09491">
    <property type="entry name" value="RE_AlwI"/>
    <property type="match status" value="1"/>
</dbReference>
<evidence type="ECO:0000313" key="1">
    <source>
        <dbReference type="EMBL" id="MBE5024201.1"/>
    </source>
</evidence>
<keyword evidence="1" id="KW-0540">Nuclease</keyword>
<gene>
    <name evidence="1" type="ORF">INF26_04960</name>
</gene>
<sequence length="564" mass="64609">MAGIDRHTRTLFFTTSPRTPMKMVPEIKLLAEEFSGVKWTRNSKLQKSFMLRLFEQEFFMSSKPPKDPAFSARDRITRAPKALGFVNLEPVVELTPAGHELVYGDMPSEALLRQLVKFQLPSPYHPLASGSDQDFFVRPYLEILRLVRHFGSLSFDELMLFGLQLTNYKRFDEIVDKIDAFRVRKAQNKGQYRKFIAIEKERVVREVYASEISSGDISTREAREKTLAKFVKTKTSTLRDYADACFRYLRATEVVSISQRGHSLSIAPDRVRDVDYLLDTMPREPRFIDREELYKDYLFDAETPKLLTDDPVKLTAKIHAINPTVEIDGLSVIELKSIEHGLRQKAKEAVLNETIAEIKDCKQYDDIQATFDGIVSSKYYDNPLVFEWNAWRAMTMIDGGNIIPNFNLDDNGEPISTAAGNTPDILCDYGDFSVLVEVTLQSGQKQYDNEGEPVARHLGKVKQDSGREAFCLFVAPKISKASVSFFYSLHHINIEHYGGKAVIVPMELAVYRKMLEDSYKVDYVPNANHIRAIFEKSKEVAAHAENENVWYEQIRDYALNWLDA</sequence>
<dbReference type="EMBL" id="JADCJZ010000002">
    <property type="protein sequence ID" value="MBE5024201.1"/>
    <property type="molecule type" value="Genomic_DNA"/>
</dbReference>
<dbReference type="RefSeq" id="WP_193529626.1">
    <property type="nucleotide sequence ID" value="NZ_JADCJZ010000002.1"/>
</dbReference>
<dbReference type="Proteomes" id="UP001194273">
    <property type="component" value="Unassembled WGS sequence"/>
</dbReference>